<dbReference type="AlphaFoldDB" id="A0A392U772"/>
<reference evidence="1 2" key="1">
    <citation type="journal article" date="2018" name="Front. Plant Sci.">
        <title>Red Clover (Trifolium pratense) and Zigzag Clover (T. medium) - A Picture of Genomic Similarities and Differences.</title>
        <authorList>
            <person name="Dluhosova J."/>
            <person name="Istvanek J."/>
            <person name="Nedelnik J."/>
            <person name="Repkova J."/>
        </authorList>
    </citation>
    <scope>NUCLEOTIDE SEQUENCE [LARGE SCALE GENOMIC DNA]</scope>
    <source>
        <strain evidence="2">cv. 10/8</strain>
        <tissue evidence="1">Leaf</tissue>
    </source>
</reference>
<evidence type="ECO:0000313" key="1">
    <source>
        <dbReference type="EMBL" id="MCI68928.1"/>
    </source>
</evidence>
<evidence type="ECO:0000313" key="2">
    <source>
        <dbReference type="Proteomes" id="UP000265520"/>
    </source>
</evidence>
<feature type="non-terminal residue" evidence="1">
    <location>
        <position position="1"/>
    </location>
</feature>
<proteinExistence type="predicted"/>
<dbReference type="EMBL" id="LXQA010745738">
    <property type="protein sequence ID" value="MCI68928.1"/>
    <property type="molecule type" value="Genomic_DNA"/>
</dbReference>
<comment type="caution">
    <text evidence="1">The sequence shown here is derived from an EMBL/GenBank/DDBJ whole genome shotgun (WGS) entry which is preliminary data.</text>
</comment>
<organism evidence="1 2">
    <name type="scientific">Trifolium medium</name>
    <dbReference type="NCBI Taxonomy" id="97028"/>
    <lineage>
        <taxon>Eukaryota</taxon>
        <taxon>Viridiplantae</taxon>
        <taxon>Streptophyta</taxon>
        <taxon>Embryophyta</taxon>
        <taxon>Tracheophyta</taxon>
        <taxon>Spermatophyta</taxon>
        <taxon>Magnoliopsida</taxon>
        <taxon>eudicotyledons</taxon>
        <taxon>Gunneridae</taxon>
        <taxon>Pentapetalae</taxon>
        <taxon>rosids</taxon>
        <taxon>fabids</taxon>
        <taxon>Fabales</taxon>
        <taxon>Fabaceae</taxon>
        <taxon>Papilionoideae</taxon>
        <taxon>50 kb inversion clade</taxon>
        <taxon>NPAAA clade</taxon>
        <taxon>Hologalegina</taxon>
        <taxon>IRL clade</taxon>
        <taxon>Trifolieae</taxon>
        <taxon>Trifolium</taxon>
    </lineage>
</organism>
<keyword evidence="2" id="KW-1185">Reference proteome</keyword>
<sequence>VDHRVTCRRPPRACRLSPLLCQPLRLRPLCPFISDRCATISNRFAGEVGGVVGMVVA</sequence>
<accession>A0A392U772</accession>
<name>A0A392U772_9FABA</name>
<protein>
    <submittedName>
        <fullName evidence="1">Uncharacterized protein</fullName>
    </submittedName>
</protein>
<dbReference type="Proteomes" id="UP000265520">
    <property type="component" value="Unassembled WGS sequence"/>
</dbReference>